<dbReference type="Pfam" id="PF00005">
    <property type="entry name" value="ABC_tran"/>
    <property type="match status" value="2"/>
</dbReference>
<dbReference type="PANTHER" id="PTHR19211:SF117">
    <property type="entry name" value="ATP-BINDING CASSETTE SUB-FAMILY F MEMBER 3"/>
    <property type="match status" value="1"/>
</dbReference>
<evidence type="ECO:0000256" key="2">
    <source>
        <dbReference type="ARBA" id="ARBA00022741"/>
    </source>
</evidence>
<keyword evidence="9" id="KW-1185">Reference proteome</keyword>
<dbReference type="FunFam" id="3.40.50.300:FF:000011">
    <property type="entry name" value="Putative ABC transporter ATP-binding component"/>
    <property type="match status" value="1"/>
</dbReference>
<keyword evidence="1" id="KW-0677">Repeat</keyword>
<comment type="caution">
    <text evidence="5">The sequence shown here is derived from an EMBL/GenBank/DDBJ whole genome shotgun (WGS) entry which is preliminary data.</text>
</comment>
<dbReference type="SUPFAM" id="SSF52540">
    <property type="entry name" value="P-loop containing nucleoside triphosphate hydrolases"/>
    <property type="match status" value="2"/>
</dbReference>
<evidence type="ECO:0000313" key="8">
    <source>
        <dbReference type="EMBL" id="CAL6100926.1"/>
    </source>
</evidence>
<dbReference type="PROSITE" id="PS50893">
    <property type="entry name" value="ABC_TRANSPORTER_2"/>
    <property type="match status" value="2"/>
</dbReference>
<evidence type="ECO:0000313" key="7">
    <source>
        <dbReference type="EMBL" id="CAL6018975.1"/>
    </source>
</evidence>
<dbReference type="EMBL" id="CATOUU010000416">
    <property type="protein sequence ID" value="CAI9928760.1"/>
    <property type="molecule type" value="Genomic_DNA"/>
</dbReference>
<reference evidence="7 9" key="2">
    <citation type="submission" date="2024-07" db="EMBL/GenBank/DDBJ databases">
        <authorList>
            <person name="Akdeniz Z."/>
        </authorList>
    </citation>
    <scope>NUCLEOTIDE SEQUENCE [LARGE SCALE GENOMIC DNA]</scope>
</reference>
<dbReference type="InterPro" id="IPR032781">
    <property type="entry name" value="ABC_tran_Xtn"/>
</dbReference>
<dbReference type="GO" id="GO:0016887">
    <property type="term" value="F:ATP hydrolysis activity"/>
    <property type="evidence" value="ECO:0007669"/>
    <property type="project" value="InterPro"/>
</dbReference>
<evidence type="ECO:0000256" key="3">
    <source>
        <dbReference type="ARBA" id="ARBA00022840"/>
    </source>
</evidence>
<dbReference type="EMBL" id="CATOUU010000367">
    <property type="protein sequence ID" value="CAI9926221.1"/>
    <property type="molecule type" value="Genomic_DNA"/>
</dbReference>
<dbReference type="InterPro" id="IPR017871">
    <property type="entry name" value="ABC_transporter-like_CS"/>
</dbReference>
<evidence type="ECO:0000259" key="4">
    <source>
        <dbReference type="PROSITE" id="PS50893"/>
    </source>
</evidence>
<dbReference type="GO" id="GO:0005524">
    <property type="term" value="F:ATP binding"/>
    <property type="evidence" value="ECO:0007669"/>
    <property type="project" value="UniProtKB-KW"/>
</dbReference>
<keyword evidence="2" id="KW-0547">Nucleotide-binding</keyword>
<dbReference type="InterPro" id="IPR003593">
    <property type="entry name" value="AAA+_ATPase"/>
</dbReference>
<organism evidence="5">
    <name type="scientific">Hexamita inflata</name>
    <dbReference type="NCBI Taxonomy" id="28002"/>
    <lineage>
        <taxon>Eukaryota</taxon>
        <taxon>Metamonada</taxon>
        <taxon>Diplomonadida</taxon>
        <taxon>Hexamitidae</taxon>
        <taxon>Hexamitinae</taxon>
        <taxon>Hexamita</taxon>
    </lineage>
</organism>
<evidence type="ECO:0000313" key="9">
    <source>
        <dbReference type="Proteomes" id="UP001642409"/>
    </source>
</evidence>
<dbReference type="PANTHER" id="PTHR19211">
    <property type="entry name" value="ATP-BINDING TRANSPORT PROTEIN-RELATED"/>
    <property type="match status" value="1"/>
</dbReference>
<protein>
    <submittedName>
        <fullName evidence="5">ABC transporter family protein</fullName>
    </submittedName>
    <submittedName>
        <fullName evidence="7">ABC_transporter family protein</fullName>
    </submittedName>
</protein>
<name>A0AA86NV68_9EUKA</name>
<dbReference type="InterPro" id="IPR050611">
    <property type="entry name" value="ABCF"/>
</dbReference>
<dbReference type="Proteomes" id="UP001642409">
    <property type="component" value="Unassembled WGS sequence"/>
</dbReference>
<dbReference type="EMBL" id="CAXDID020000535">
    <property type="protein sequence ID" value="CAL6100926.1"/>
    <property type="molecule type" value="Genomic_DNA"/>
</dbReference>
<sequence length="741" mass="83863">MESFQRTIKETIISHLSNPQTNELLVDDYIVRYLNTVFLTADYANKDILAIIIKIVSPILYNLNLTSSKDEAAEVVSNIFTVVSVHHPTHQTHQLSNPVSALSYLQQHELQEQKYKELQTTRDIYQQKMNYQMQKQHEKAEIQMAKRVLKGKVTTFKQAIDDKMNQITASEAKATLRTGIELNQLTLAYGSNVLLKDCDATFHFGHRYCMVARNGAGKSSLLRAIGSNEIHCIANREQLKVLYVAQEVPSSDDLVIDVVLSADENYTRLNKLQAQLEAAMEDLKVSPQLEAQIHLLLELKPNEEITEEIISASLDAVMQQQLETNCFEQRGKASKILSGLLFTPAMQSKPTKELSGGWKMRVALAKALFTDPDILMLDEPTNNLDLLATLWLEDWLSNFNKKGLLIVVSHDISFINSFSTDIVLLTEKNLHFYSGNYTNFAQARSNEILNKGREKERLDMRKAHIEKFVNRFRYNANRAALVQSRIKVLNKMVDIELSSEQLETFNFPQPYADDYEHNHLQPLIELKNVAFSYTQNKLGGFKVQNASLAVYSDSRIALCGANAAGKSTLLKLLAGFLKPTEGEILRDKNAICAVFWQHHQDQLDMNSTPIDTLRQFCPGETEAAYRAHLAAFGISPAMIQQINRTLSGGQKTRLSLSLLTFKTNPKILVLDELTNHIDIETKQALIEALQMYNGAVIVVSHDGPFVSAVTDQLYIVEQGVLTEFSGEFDDYKEELKRKWKK</sequence>
<dbReference type="PROSITE" id="PS00211">
    <property type="entry name" value="ABC_TRANSPORTER_1"/>
    <property type="match status" value="2"/>
</dbReference>
<proteinExistence type="predicted"/>
<gene>
    <name evidence="5" type="ORF">HINF_LOCUS13866</name>
    <name evidence="6" type="ORF">HINF_LOCUS16405</name>
    <name evidence="7" type="ORF">HINF_LOCUS26723</name>
    <name evidence="8" type="ORF">HINF_LOCUS70788</name>
</gene>
<dbReference type="Pfam" id="PF12848">
    <property type="entry name" value="ABC_tran_Xtn"/>
    <property type="match status" value="1"/>
</dbReference>
<feature type="domain" description="ABC transporter" evidence="4">
    <location>
        <begin position="524"/>
        <end position="740"/>
    </location>
</feature>
<reference evidence="5" key="1">
    <citation type="submission" date="2023-06" db="EMBL/GenBank/DDBJ databases">
        <authorList>
            <person name="Kurt Z."/>
        </authorList>
    </citation>
    <scope>NUCLEOTIDE SEQUENCE</scope>
</reference>
<dbReference type="InterPro" id="IPR003439">
    <property type="entry name" value="ABC_transporter-like_ATP-bd"/>
</dbReference>
<accession>A0AA86NV68</accession>
<evidence type="ECO:0000256" key="1">
    <source>
        <dbReference type="ARBA" id="ARBA00022737"/>
    </source>
</evidence>
<dbReference type="SMART" id="SM00382">
    <property type="entry name" value="AAA"/>
    <property type="match status" value="2"/>
</dbReference>
<dbReference type="Gene3D" id="3.40.50.300">
    <property type="entry name" value="P-loop containing nucleotide triphosphate hydrolases"/>
    <property type="match status" value="2"/>
</dbReference>
<dbReference type="EMBL" id="CAXDID020000082">
    <property type="protein sequence ID" value="CAL6018975.1"/>
    <property type="molecule type" value="Genomic_DNA"/>
</dbReference>
<evidence type="ECO:0000313" key="6">
    <source>
        <dbReference type="EMBL" id="CAI9928760.1"/>
    </source>
</evidence>
<evidence type="ECO:0000313" key="5">
    <source>
        <dbReference type="EMBL" id="CAI9926221.1"/>
    </source>
</evidence>
<feature type="domain" description="ABC transporter" evidence="4">
    <location>
        <begin position="180"/>
        <end position="452"/>
    </location>
</feature>
<dbReference type="InterPro" id="IPR027417">
    <property type="entry name" value="P-loop_NTPase"/>
</dbReference>
<dbReference type="CDD" id="cd03221">
    <property type="entry name" value="ABCF_EF-3"/>
    <property type="match status" value="2"/>
</dbReference>
<dbReference type="AlphaFoldDB" id="A0AA86NV68"/>
<keyword evidence="3" id="KW-0067">ATP-binding</keyword>